<evidence type="ECO:0000313" key="1">
    <source>
        <dbReference type="EMBL" id="TND52029.1"/>
    </source>
</evidence>
<dbReference type="EMBL" id="PDXJ01000025">
    <property type="protein sequence ID" value="TND52029.1"/>
    <property type="molecule type" value="Genomic_DNA"/>
</dbReference>
<comment type="caution">
    <text evidence="1">The sequence shown here is derived from an EMBL/GenBank/DDBJ whole genome shotgun (WGS) entry which is preliminary data.</text>
</comment>
<reference evidence="1" key="2">
    <citation type="journal article" date="2019" name="PLoS ONE">
        <title>Identification and characterization of putative Aeromonas spp. T3SS effectors.</title>
        <authorList>
            <person name="Rangel L.T."/>
            <person name="Marden J."/>
            <person name="Colston S."/>
            <person name="Setubal J.C."/>
            <person name="Graf J."/>
            <person name="Gogarten J.P."/>
        </authorList>
    </citation>
    <scope>NUCLEOTIDE SEQUENCE</scope>
    <source>
        <strain evidence="1">BAQ071013-135</strain>
    </source>
</reference>
<gene>
    <name evidence="1" type="ORF">CF123_18095</name>
</gene>
<sequence>MTDKVVARITKDVSVDVCVYLSELETSDLEAELKRRNLGPMLTPVGVEFNHEQFIESLYQAVVFDDRARQDQLVRELLREVGNKTI</sequence>
<name>A0AAX2UQE4_AERVE</name>
<proteinExistence type="predicted"/>
<protein>
    <submittedName>
        <fullName evidence="1">Uncharacterized protein</fullName>
    </submittedName>
</protein>
<dbReference type="RefSeq" id="WP_139495230.1">
    <property type="nucleotide sequence ID" value="NZ_CAWORL010000018.1"/>
</dbReference>
<reference evidence="1" key="1">
    <citation type="submission" date="2017-10" db="EMBL/GenBank/DDBJ databases">
        <authorList>
            <person name="Colston S.M."/>
            <person name="Graf J."/>
        </authorList>
    </citation>
    <scope>NUCLEOTIDE SEQUENCE</scope>
    <source>
        <strain evidence="1">BAQ071013-135</strain>
    </source>
</reference>
<organism evidence="1 2">
    <name type="scientific">Aeromonas veronii</name>
    <dbReference type="NCBI Taxonomy" id="654"/>
    <lineage>
        <taxon>Bacteria</taxon>
        <taxon>Pseudomonadati</taxon>
        <taxon>Pseudomonadota</taxon>
        <taxon>Gammaproteobacteria</taxon>
        <taxon>Aeromonadales</taxon>
        <taxon>Aeromonadaceae</taxon>
        <taxon>Aeromonas</taxon>
    </lineage>
</organism>
<accession>A0AAX2UQE4</accession>
<dbReference type="Proteomes" id="UP000796104">
    <property type="component" value="Unassembled WGS sequence"/>
</dbReference>
<dbReference type="AlphaFoldDB" id="A0AAX2UQE4"/>
<evidence type="ECO:0000313" key="2">
    <source>
        <dbReference type="Proteomes" id="UP000796104"/>
    </source>
</evidence>